<dbReference type="InterPro" id="IPR027417">
    <property type="entry name" value="P-loop_NTPase"/>
</dbReference>
<reference evidence="1 2" key="1">
    <citation type="journal article" date="2022" name="Genome Biol. Evol.">
        <title>Host diet, physiology and behaviors set the stage for Lachnospiraceae cladogenesis.</title>
        <authorList>
            <person name="Vera-Ponce De Leon A."/>
            <person name="Schneider M."/>
            <person name="Jahnes B.C."/>
            <person name="Sadowski V."/>
            <person name="Camuy-Velez L.A."/>
            <person name="Duan J."/>
            <person name="Sabree Z.L."/>
        </authorList>
    </citation>
    <scope>NUCLEOTIDE SEQUENCE [LARGE SCALE GENOMIC DNA]</scope>
    <source>
        <strain evidence="1 2">PAL227</strain>
    </source>
</reference>
<dbReference type="SUPFAM" id="SSF52540">
    <property type="entry name" value="P-loop containing nucleoside triphosphate hydrolases"/>
    <property type="match status" value="1"/>
</dbReference>
<dbReference type="RefSeq" id="WP_262067661.1">
    <property type="nucleotide sequence ID" value="NZ_JAMXOC010000001.1"/>
</dbReference>
<proteinExistence type="predicted"/>
<comment type="caution">
    <text evidence="1">The sequence shown here is derived from an EMBL/GenBank/DDBJ whole genome shotgun (WGS) entry which is preliminary data.</text>
</comment>
<dbReference type="Pfam" id="PF13189">
    <property type="entry name" value="Cytidylate_kin2"/>
    <property type="match status" value="1"/>
</dbReference>
<dbReference type="Proteomes" id="UP001523565">
    <property type="component" value="Unassembled WGS sequence"/>
</dbReference>
<organism evidence="1 2">
    <name type="scientific">Ohessyouella blattaphilus</name>
    <dbReference type="NCBI Taxonomy" id="2949333"/>
    <lineage>
        <taxon>Bacteria</taxon>
        <taxon>Bacillati</taxon>
        <taxon>Bacillota</taxon>
        <taxon>Clostridia</taxon>
        <taxon>Lachnospirales</taxon>
        <taxon>Lachnospiraceae</taxon>
        <taxon>Ohessyouella</taxon>
    </lineage>
</organism>
<accession>A0ABT1EE27</accession>
<keyword evidence="2" id="KW-1185">Reference proteome</keyword>
<name>A0ABT1EE27_9FIRM</name>
<sequence>MSKKTIVTIGREFGSGGREIGMRLSKRLGIPLYDKNLVSMAAEKLEISEDTAKEVDESTLNKFLATYLISPAEYVSYMNNEEFMPPLSDQMFQVQSQIIEELADRGSCIIVGRCADYVLRDRDGVISVFVHAEKADKIRRIMEVYHLSEKKAAERMKKIDKQRENYYDRYTGNEWGSIDSHKLLLNSSVLGIEKAVDVLYDLYMGEQNR</sequence>
<evidence type="ECO:0000313" key="1">
    <source>
        <dbReference type="EMBL" id="MCP1108754.1"/>
    </source>
</evidence>
<gene>
    <name evidence="1" type="ORF">NK118_00620</name>
</gene>
<dbReference type="Gene3D" id="3.40.50.300">
    <property type="entry name" value="P-loop containing nucleotide triphosphate hydrolases"/>
    <property type="match status" value="1"/>
</dbReference>
<protein>
    <submittedName>
        <fullName evidence="1">Cytidylate kinase-like family protein</fullName>
    </submittedName>
</protein>
<evidence type="ECO:0000313" key="2">
    <source>
        <dbReference type="Proteomes" id="UP001523565"/>
    </source>
</evidence>
<dbReference type="EMBL" id="JAMZFV010000001">
    <property type="protein sequence ID" value="MCP1108754.1"/>
    <property type="molecule type" value="Genomic_DNA"/>
</dbReference>